<feature type="domain" description="G-protein coupled receptors family 1 profile" evidence="15">
    <location>
        <begin position="40"/>
        <end position="289"/>
    </location>
</feature>
<evidence type="ECO:0000256" key="14">
    <source>
        <dbReference type="RuleBase" id="RU363047"/>
    </source>
</evidence>
<comment type="subcellular location">
    <subcellularLocation>
        <location evidence="1 14">Cell membrane</location>
        <topology evidence="1 14">Multi-pass membrane protein</topology>
    </subcellularLocation>
</comment>
<evidence type="ECO:0000256" key="6">
    <source>
        <dbReference type="ARBA" id="ARBA00022989"/>
    </source>
</evidence>
<gene>
    <name evidence="16" type="ORF">GDO86_016485</name>
</gene>
<protein>
    <recommendedName>
        <fullName evidence="14">Olfactory receptor</fullName>
    </recommendedName>
</protein>
<reference evidence="16" key="1">
    <citation type="thesis" date="2020" institute="ProQuest LLC" country="789 East Eisenhower Parkway, Ann Arbor, MI, USA">
        <title>Comparative Genomics and Chromosome Evolution.</title>
        <authorList>
            <person name="Mudd A.B."/>
        </authorList>
    </citation>
    <scope>NUCLEOTIDE SEQUENCE</scope>
    <source>
        <strain evidence="16">Female2</strain>
        <tissue evidence="16">Blood</tissue>
    </source>
</reference>
<dbReference type="GO" id="GO:0004984">
    <property type="term" value="F:olfactory receptor activity"/>
    <property type="evidence" value="ECO:0007669"/>
    <property type="project" value="InterPro"/>
</dbReference>
<evidence type="ECO:0000256" key="4">
    <source>
        <dbReference type="ARBA" id="ARBA00022692"/>
    </source>
</evidence>
<evidence type="ECO:0000256" key="11">
    <source>
        <dbReference type="ARBA" id="ARBA00023180"/>
    </source>
</evidence>
<dbReference type="Proteomes" id="UP000812440">
    <property type="component" value="Chromosome 8_10"/>
</dbReference>
<keyword evidence="5 14" id="KW-0552">Olfaction</keyword>
<keyword evidence="11" id="KW-0325">Glycoprotein</keyword>
<dbReference type="AlphaFoldDB" id="A0A8T2K5C8"/>
<dbReference type="OrthoDB" id="9615015at2759"/>
<evidence type="ECO:0000256" key="5">
    <source>
        <dbReference type="ARBA" id="ARBA00022725"/>
    </source>
</evidence>
<dbReference type="PRINTS" id="PR00237">
    <property type="entry name" value="GPCRRHODOPSN"/>
</dbReference>
<dbReference type="Gene3D" id="1.20.1070.10">
    <property type="entry name" value="Rhodopsin 7-helix transmembrane proteins"/>
    <property type="match status" value="1"/>
</dbReference>
<evidence type="ECO:0000256" key="8">
    <source>
        <dbReference type="ARBA" id="ARBA00023136"/>
    </source>
</evidence>
<name>A0A8T2K5C8_9PIPI</name>
<feature type="transmembrane region" description="Helical" evidence="14">
    <location>
        <begin position="24"/>
        <end position="49"/>
    </location>
</feature>
<dbReference type="InterPro" id="IPR050939">
    <property type="entry name" value="Olfactory_GPCR1"/>
</dbReference>
<evidence type="ECO:0000256" key="10">
    <source>
        <dbReference type="ARBA" id="ARBA00023170"/>
    </source>
</evidence>
<keyword evidence="3 14" id="KW-0716">Sensory transduction</keyword>
<feature type="transmembrane region" description="Helical" evidence="14">
    <location>
        <begin position="272"/>
        <end position="291"/>
    </location>
</feature>
<keyword evidence="4 13" id="KW-0812">Transmembrane</keyword>
<dbReference type="Pfam" id="PF13853">
    <property type="entry name" value="7tm_4"/>
    <property type="match status" value="1"/>
</dbReference>
<evidence type="ECO:0000256" key="13">
    <source>
        <dbReference type="RuleBase" id="RU000688"/>
    </source>
</evidence>
<dbReference type="GO" id="GO:0004930">
    <property type="term" value="F:G protein-coupled receptor activity"/>
    <property type="evidence" value="ECO:0007669"/>
    <property type="project" value="UniProtKB-KW"/>
</dbReference>
<dbReference type="InterPro" id="IPR000276">
    <property type="entry name" value="GPCR_Rhodpsn"/>
</dbReference>
<evidence type="ECO:0000256" key="2">
    <source>
        <dbReference type="ARBA" id="ARBA00022475"/>
    </source>
</evidence>
<dbReference type="SUPFAM" id="SSF81321">
    <property type="entry name" value="Family A G protein-coupled receptor-like"/>
    <property type="match status" value="1"/>
</dbReference>
<comment type="caution">
    <text evidence="16">The sequence shown here is derived from an EMBL/GenBank/DDBJ whole genome shotgun (WGS) entry which is preliminary data.</text>
</comment>
<evidence type="ECO:0000256" key="7">
    <source>
        <dbReference type="ARBA" id="ARBA00023040"/>
    </source>
</evidence>
<comment type="similarity">
    <text evidence="13">Belongs to the G-protein coupled receptor 1 family.</text>
</comment>
<feature type="transmembrane region" description="Helical" evidence="14">
    <location>
        <begin position="140"/>
        <end position="157"/>
    </location>
</feature>
<feature type="transmembrane region" description="Helical" evidence="14">
    <location>
        <begin position="61"/>
        <end position="81"/>
    </location>
</feature>
<dbReference type="FunFam" id="1.20.1070.10:FF:000001">
    <property type="entry name" value="Olfactory receptor"/>
    <property type="match status" value="1"/>
</dbReference>
<dbReference type="GO" id="GO:0005886">
    <property type="term" value="C:plasma membrane"/>
    <property type="evidence" value="ECO:0007669"/>
    <property type="project" value="UniProtKB-SubCell"/>
</dbReference>
<dbReference type="InterPro" id="IPR017452">
    <property type="entry name" value="GPCR_Rhodpsn_7TM"/>
</dbReference>
<keyword evidence="12 13" id="KW-0807">Transducer</keyword>
<keyword evidence="8 14" id="KW-0472">Membrane</keyword>
<dbReference type="EMBL" id="JAACNH010000003">
    <property type="protein sequence ID" value="KAG8449831.1"/>
    <property type="molecule type" value="Genomic_DNA"/>
</dbReference>
<evidence type="ECO:0000313" key="16">
    <source>
        <dbReference type="EMBL" id="KAG8449831.1"/>
    </source>
</evidence>
<dbReference type="InterPro" id="IPR000725">
    <property type="entry name" value="Olfact_rcpt"/>
</dbReference>
<sequence>MGENHTQFDGFLLQGFSNLDDFRILLFSFFLCTFLLTLTGNMLVILAVYSHSRLHTPMYFFVTNLSLLEMWYIMTTAPKLLSLLLTKDDRISHDWCFAQLYMFHGLGMTECGLLAVMAFDRCMAICIPLRYTMIMNGRMSTFLAILCWASGFSASTIPTTLTLSVPLCGPHYIDHYFCDLAPLLALACTDTSFTKTINSCVIGFATMFNLIFIIFMYLNIIYSIMTLRTNTGRQKAFSTCSSHLTVVVLFYSTAFTVYASPEGSWVTSHNKLFALVYTIFTPLLNPIIYSLRNNEVKIALKGIIHRKCKHVRLS</sequence>
<keyword evidence="7 13" id="KW-0297">G-protein coupled receptor</keyword>
<dbReference type="PROSITE" id="PS50262">
    <property type="entry name" value="G_PROTEIN_RECEP_F1_2"/>
    <property type="match status" value="1"/>
</dbReference>
<evidence type="ECO:0000313" key="17">
    <source>
        <dbReference type="Proteomes" id="UP000812440"/>
    </source>
</evidence>
<dbReference type="PANTHER" id="PTHR24242">
    <property type="entry name" value="G-PROTEIN COUPLED RECEPTOR"/>
    <property type="match status" value="1"/>
</dbReference>
<evidence type="ECO:0000256" key="1">
    <source>
        <dbReference type="ARBA" id="ARBA00004651"/>
    </source>
</evidence>
<dbReference type="CDD" id="cd13954">
    <property type="entry name" value="7tmA_OR"/>
    <property type="match status" value="1"/>
</dbReference>
<organism evidence="16 17">
    <name type="scientific">Hymenochirus boettgeri</name>
    <name type="common">Congo dwarf clawed frog</name>
    <dbReference type="NCBI Taxonomy" id="247094"/>
    <lineage>
        <taxon>Eukaryota</taxon>
        <taxon>Metazoa</taxon>
        <taxon>Chordata</taxon>
        <taxon>Craniata</taxon>
        <taxon>Vertebrata</taxon>
        <taxon>Euteleostomi</taxon>
        <taxon>Amphibia</taxon>
        <taxon>Batrachia</taxon>
        <taxon>Anura</taxon>
        <taxon>Pipoidea</taxon>
        <taxon>Pipidae</taxon>
        <taxon>Pipinae</taxon>
        <taxon>Hymenochirus</taxon>
    </lineage>
</organism>
<dbReference type="PRINTS" id="PR00245">
    <property type="entry name" value="OLFACTORYR"/>
</dbReference>
<feature type="transmembrane region" description="Helical" evidence="14">
    <location>
        <begin position="236"/>
        <end position="260"/>
    </location>
</feature>
<accession>A0A8T2K5C8</accession>
<proteinExistence type="inferred from homology"/>
<feature type="transmembrane region" description="Helical" evidence="14">
    <location>
        <begin position="201"/>
        <end position="224"/>
    </location>
</feature>
<dbReference type="PROSITE" id="PS00237">
    <property type="entry name" value="G_PROTEIN_RECEP_F1_1"/>
    <property type="match status" value="1"/>
</dbReference>
<keyword evidence="6 14" id="KW-1133">Transmembrane helix</keyword>
<keyword evidence="9" id="KW-1015">Disulfide bond</keyword>
<dbReference type="PANTHER" id="PTHR24242:SF410">
    <property type="entry name" value="OLFACTORY RECEPTOR"/>
    <property type="match status" value="1"/>
</dbReference>
<feature type="transmembrane region" description="Helical" evidence="14">
    <location>
        <begin position="101"/>
        <end position="119"/>
    </location>
</feature>
<keyword evidence="2 14" id="KW-1003">Cell membrane</keyword>
<evidence type="ECO:0000256" key="12">
    <source>
        <dbReference type="ARBA" id="ARBA00023224"/>
    </source>
</evidence>
<keyword evidence="17" id="KW-1185">Reference proteome</keyword>
<evidence type="ECO:0000259" key="15">
    <source>
        <dbReference type="PROSITE" id="PS50262"/>
    </source>
</evidence>
<keyword evidence="10 13" id="KW-0675">Receptor</keyword>
<evidence type="ECO:0000256" key="9">
    <source>
        <dbReference type="ARBA" id="ARBA00023157"/>
    </source>
</evidence>
<evidence type="ECO:0000256" key="3">
    <source>
        <dbReference type="ARBA" id="ARBA00022606"/>
    </source>
</evidence>